<keyword evidence="8" id="KW-1185">Reference proteome</keyword>
<evidence type="ECO:0000256" key="5">
    <source>
        <dbReference type="ARBA" id="ARBA00022691"/>
    </source>
</evidence>
<keyword evidence="4 7" id="KW-0808">Transferase</keyword>
<evidence type="ECO:0000256" key="6">
    <source>
        <dbReference type="RuleBase" id="RU362030"/>
    </source>
</evidence>
<comment type="caution">
    <text evidence="7">The sequence shown here is derived from an EMBL/GenBank/DDBJ whole genome shotgun (WGS) entry which is preliminary data.</text>
</comment>
<dbReference type="PANTHER" id="PTHR43619">
    <property type="entry name" value="S-ADENOSYL-L-METHIONINE-DEPENDENT METHYLTRANSFERASE YKTD-RELATED"/>
    <property type="match status" value="1"/>
</dbReference>
<comment type="similarity">
    <text evidence="2 6">Belongs to the UPF0677 family.</text>
</comment>
<dbReference type="Gene3D" id="3.40.50.150">
    <property type="entry name" value="Vaccinia Virus protein VP39"/>
    <property type="match status" value="1"/>
</dbReference>
<dbReference type="AlphaFoldDB" id="A0A1A3N9H7"/>
<evidence type="ECO:0000256" key="3">
    <source>
        <dbReference type="ARBA" id="ARBA00022603"/>
    </source>
</evidence>
<dbReference type="OrthoDB" id="9806164at2"/>
<comment type="function">
    <text evidence="1 6">Exhibits S-adenosyl-L-methionine-dependent methyltransferase activity.</text>
</comment>
<reference evidence="7 8" key="1">
    <citation type="submission" date="2016-06" db="EMBL/GenBank/DDBJ databases">
        <authorList>
            <person name="Kjaerup R.B."/>
            <person name="Dalgaard T.S."/>
            <person name="Juul-Madsen H.R."/>
        </authorList>
    </citation>
    <scope>NUCLEOTIDE SEQUENCE [LARGE SCALE GENOMIC DNA]</scope>
    <source>
        <strain evidence="7 8">1245139.5</strain>
    </source>
</reference>
<dbReference type="RefSeq" id="WP_065157969.1">
    <property type="nucleotide sequence ID" value="NZ_LZLQ01000040.1"/>
</dbReference>
<dbReference type="GO" id="GO:0032259">
    <property type="term" value="P:methylation"/>
    <property type="evidence" value="ECO:0007669"/>
    <property type="project" value="UniProtKB-KW"/>
</dbReference>
<proteinExistence type="inferred from homology"/>
<organism evidence="7 8">
    <name type="scientific">Mycobacterium asiaticum</name>
    <dbReference type="NCBI Taxonomy" id="1790"/>
    <lineage>
        <taxon>Bacteria</taxon>
        <taxon>Bacillati</taxon>
        <taxon>Actinomycetota</taxon>
        <taxon>Actinomycetes</taxon>
        <taxon>Mycobacteriales</taxon>
        <taxon>Mycobacteriaceae</taxon>
        <taxon>Mycobacterium</taxon>
    </lineage>
</organism>
<protein>
    <recommendedName>
        <fullName evidence="6">S-adenosyl-L-methionine-dependent methyltransferase</fullName>
        <ecNumber evidence="6">2.1.1.-</ecNumber>
    </recommendedName>
</protein>
<name>A0A1A3N9H7_MYCAS</name>
<dbReference type="EC" id="2.1.1.-" evidence="6"/>
<dbReference type="InterPro" id="IPR029063">
    <property type="entry name" value="SAM-dependent_MTases_sf"/>
</dbReference>
<dbReference type="InterPro" id="IPR007213">
    <property type="entry name" value="Ppm1/Ppm2/Tcmp"/>
</dbReference>
<accession>A0A1A3N9H7</accession>
<gene>
    <name evidence="7" type="ORF">A5636_22305</name>
</gene>
<sequence>MVREDGDTWDQATGVGITATFSAVARAVATQKGLINDPFAEPLVRAAGIEYFSRLIEDQQYATDGGDNPMVSGMINVLAVHGRFLDDFLSSAAQSGIRQVVNLGAGLDTRAFRLWWPSGTTVYELDQPRVVDFRDHVLRGLGAKLTTNRCVVGVDLRDDWFSALQRVGFDPTERAVWVAENLFVGYLPPDAQDRLLRQVSSASVAGSWFAADHLPWTPAQLQEGHAFFDGWRRGGLDIDLAKITYAAEFRSVSEYLAAHGWLTTDRTLVDLRTAIGLGRRGVTSHDLSVTPRYVTAALAAGGDGNGSSGNR</sequence>
<evidence type="ECO:0000313" key="7">
    <source>
        <dbReference type="EMBL" id="OBK17714.1"/>
    </source>
</evidence>
<evidence type="ECO:0000256" key="2">
    <source>
        <dbReference type="ARBA" id="ARBA00008138"/>
    </source>
</evidence>
<dbReference type="Proteomes" id="UP000093629">
    <property type="component" value="Unassembled WGS sequence"/>
</dbReference>
<dbReference type="SUPFAM" id="SSF53335">
    <property type="entry name" value="S-adenosyl-L-methionine-dependent methyltransferases"/>
    <property type="match status" value="1"/>
</dbReference>
<keyword evidence="5 6" id="KW-0949">S-adenosyl-L-methionine</keyword>
<dbReference type="Pfam" id="PF04072">
    <property type="entry name" value="LCM"/>
    <property type="match status" value="1"/>
</dbReference>
<evidence type="ECO:0000256" key="1">
    <source>
        <dbReference type="ARBA" id="ARBA00003907"/>
    </source>
</evidence>
<dbReference type="InterPro" id="IPR011610">
    <property type="entry name" value="SAM_mthyl_Trfase_ML2640-like"/>
</dbReference>
<dbReference type="GO" id="GO:0008168">
    <property type="term" value="F:methyltransferase activity"/>
    <property type="evidence" value="ECO:0007669"/>
    <property type="project" value="UniProtKB-UniRule"/>
</dbReference>
<dbReference type="EMBL" id="LZLQ01000040">
    <property type="protein sequence ID" value="OBK17714.1"/>
    <property type="molecule type" value="Genomic_DNA"/>
</dbReference>
<evidence type="ECO:0000313" key="8">
    <source>
        <dbReference type="Proteomes" id="UP000093629"/>
    </source>
</evidence>
<keyword evidence="3 6" id="KW-0489">Methyltransferase</keyword>
<dbReference type="NCBIfam" id="TIGR00027">
    <property type="entry name" value="mthyl_TIGR00027"/>
    <property type="match status" value="1"/>
</dbReference>
<dbReference type="PANTHER" id="PTHR43619:SF2">
    <property type="entry name" value="S-ADENOSYL-L-METHIONINE-DEPENDENT METHYLTRANSFERASES SUPERFAMILY PROTEIN"/>
    <property type="match status" value="1"/>
</dbReference>
<evidence type="ECO:0000256" key="4">
    <source>
        <dbReference type="ARBA" id="ARBA00022679"/>
    </source>
</evidence>